<evidence type="ECO:0000259" key="1">
    <source>
        <dbReference type="Pfam" id="PF12728"/>
    </source>
</evidence>
<evidence type="ECO:0000313" key="2">
    <source>
        <dbReference type="EMBL" id="PRZ08095.1"/>
    </source>
</evidence>
<dbReference type="EMBL" id="PVTX01000003">
    <property type="protein sequence ID" value="PRZ08095.1"/>
    <property type="molecule type" value="Genomic_DNA"/>
</dbReference>
<name>A0ABX5EI21_9MICO</name>
<dbReference type="Pfam" id="PF12728">
    <property type="entry name" value="HTH_17"/>
    <property type="match status" value="1"/>
</dbReference>
<reference evidence="2 3" key="1">
    <citation type="submission" date="2018-03" db="EMBL/GenBank/DDBJ databases">
        <title>Comparative analysis of microorganisms from saline springs in Andes Mountain Range, Colombia.</title>
        <authorList>
            <person name="Rubin E."/>
        </authorList>
    </citation>
    <scope>NUCLEOTIDE SEQUENCE [LARGE SCALE GENOMIC DNA]</scope>
    <source>
        <strain evidence="2 3">CG 23</strain>
    </source>
</reference>
<protein>
    <submittedName>
        <fullName evidence="2">Excisionase family DNA binding protein</fullName>
    </submittedName>
</protein>
<dbReference type="Proteomes" id="UP000239895">
    <property type="component" value="Unassembled WGS sequence"/>
</dbReference>
<comment type="caution">
    <text evidence="2">The sequence shown here is derived from an EMBL/GenBank/DDBJ whole genome shotgun (WGS) entry which is preliminary data.</text>
</comment>
<accession>A0ABX5EI21</accession>
<gene>
    <name evidence="2" type="ORF">BCL65_10320</name>
</gene>
<proteinExistence type="predicted"/>
<organism evidence="2 3">
    <name type="scientific">Isoptericola halotolerans</name>
    <dbReference type="NCBI Taxonomy" id="300560"/>
    <lineage>
        <taxon>Bacteria</taxon>
        <taxon>Bacillati</taxon>
        <taxon>Actinomycetota</taxon>
        <taxon>Actinomycetes</taxon>
        <taxon>Micrococcales</taxon>
        <taxon>Promicromonosporaceae</taxon>
        <taxon>Isoptericola</taxon>
    </lineage>
</organism>
<keyword evidence="3" id="KW-1185">Reference proteome</keyword>
<feature type="domain" description="Helix-turn-helix" evidence="1">
    <location>
        <begin position="5"/>
        <end position="46"/>
    </location>
</feature>
<dbReference type="InterPro" id="IPR041657">
    <property type="entry name" value="HTH_17"/>
</dbReference>
<sequence length="224" mass="24648">MSEISVAQAADLMGVSPVRVRQLAASGAISARKVGNQWLVEPRSVRRVPPVTRPMARRTAWGLLELSAGRSPGWLDAHDRHRLRKQLSRLADDPESARLAASWLSRRAERLELRTAVQLPLDDRRLVPSGVSDPRAKISAPGFFEGYVHADELDEVMADHELVEAGSRPGNVVLHEAPLMPEPPLPLLATVADLVEHGPGREYAVAQQLMEEVLSRDRAAPVQR</sequence>
<evidence type="ECO:0000313" key="3">
    <source>
        <dbReference type="Proteomes" id="UP000239895"/>
    </source>
</evidence>
<dbReference type="RefSeq" id="WP_106266017.1">
    <property type="nucleotide sequence ID" value="NZ_PVTX01000003.1"/>
</dbReference>